<evidence type="ECO:0000259" key="9">
    <source>
        <dbReference type="Pfam" id="PF00082"/>
    </source>
</evidence>
<dbReference type="PRINTS" id="PR00723">
    <property type="entry name" value="SUBTILISIN"/>
</dbReference>
<protein>
    <recommendedName>
        <fullName evidence="9">Peptidase S8/S53 domain-containing protein</fullName>
    </recommendedName>
</protein>
<keyword evidence="11" id="KW-1185">Reference proteome</keyword>
<evidence type="ECO:0000256" key="5">
    <source>
        <dbReference type="ARBA" id="ARBA00022825"/>
    </source>
</evidence>
<comment type="caution">
    <text evidence="10">The sequence shown here is derived from an EMBL/GenBank/DDBJ whole genome shotgun (WGS) entry which is preliminary data.</text>
</comment>
<organism evidence="10 11">
    <name type="scientific">Penicillium alfredii</name>
    <dbReference type="NCBI Taxonomy" id="1506179"/>
    <lineage>
        <taxon>Eukaryota</taxon>
        <taxon>Fungi</taxon>
        <taxon>Dikarya</taxon>
        <taxon>Ascomycota</taxon>
        <taxon>Pezizomycotina</taxon>
        <taxon>Eurotiomycetes</taxon>
        <taxon>Eurotiomycetidae</taxon>
        <taxon>Eurotiales</taxon>
        <taxon>Aspergillaceae</taxon>
        <taxon>Penicillium</taxon>
    </lineage>
</organism>
<keyword evidence="5 7" id="KW-0720">Serine protease</keyword>
<evidence type="ECO:0000313" key="11">
    <source>
        <dbReference type="Proteomes" id="UP001141434"/>
    </source>
</evidence>
<gene>
    <name evidence="10" type="ORF">NUU61_008729</name>
</gene>
<evidence type="ECO:0000256" key="1">
    <source>
        <dbReference type="ARBA" id="ARBA00011073"/>
    </source>
</evidence>
<keyword evidence="3 8" id="KW-0732">Signal</keyword>
<feature type="active site" description="Charge relay system" evidence="7">
    <location>
        <position position="419"/>
    </location>
</feature>
<evidence type="ECO:0000256" key="4">
    <source>
        <dbReference type="ARBA" id="ARBA00022801"/>
    </source>
</evidence>
<dbReference type="Pfam" id="PF00082">
    <property type="entry name" value="Peptidase_S8"/>
    <property type="match status" value="1"/>
</dbReference>
<comment type="similarity">
    <text evidence="1 7">Belongs to the peptidase S8 family.</text>
</comment>
<dbReference type="PANTHER" id="PTHR43806:SF11">
    <property type="entry name" value="CEREVISIN-RELATED"/>
    <property type="match status" value="1"/>
</dbReference>
<dbReference type="AlphaFoldDB" id="A0A9W9JWK7"/>
<evidence type="ECO:0000313" key="10">
    <source>
        <dbReference type="EMBL" id="KAJ5084150.1"/>
    </source>
</evidence>
<accession>A0A9W9JWK7</accession>
<proteinExistence type="inferred from homology"/>
<reference evidence="10" key="1">
    <citation type="submission" date="2022-11" db="EMBL/GenBank/DDBJ databases">
        <authorList>
            <person name="Petersen C."/>
        </authorList>
    </citation>
    <scope>NUCLEOTIDE SEQUENCE</scope>
    <source>
        <strain evidence="10">IBT 34128</strain>
    </source>
</reference>
<feature type="active site" description="Charge relay system" evidence="7">
    <location>
        <position position="173"/>
    </location>
</feature>
<name>A0A9W9JWK7_9EURO</name>
<keyword evidence="4 7" id="KW-0378">Hydrolase</keyword>
<dbReference type="GeneID" id="81398423"/>
<dbReference type="SUPFAM" id="SSF52743">
    <property type="entry name" value="Subtilisin-like"/>
    <property type="match status" value="1"/>
</dbReference>
<evidence type="ECO:0000256" key="8">
    <source>
        <dbReference type="SAM" id="SignalP"/>
    </source>
</evidence>
<evidence type="ECO:0000256" key="3">
    <source>
        <dbReference type="ARBA" id="ARBA00022729"/>
    </source>
</evidence>
<evidence type="ECO:0000256" key="6">
    <source>
        <dbReference type="ARBA" id="ARBA00023145"/>
    </source>
</evidence>
<dbReference type="PROSITE" id="PS51892">
    <property type="entry name" value="SUBTILASE"/>
    <property type="match status" value="1"/>
</dbReference>
<dbReference type="PANTHER" id="PTHR43806">
    <property type="entry name" value="PEPTIDASE S8"/>
    <property type="match status" value="1"/>
</dbReference>
<sequence length="476" mass="53117">MMYHLGIFFFLVVHGTHLVVGNHVSSFTPRASTDKALYLIYFHDDVDSSKRTDYARDLEKALPENHTQAITLHNKILTIAAVLTESQVSKWKTDSIEAIESDDSEVDIDGNFDDSTIHARDRYHDTFTPNSNAFRDFPEMLFLSQPPRTELEECPDYAYDDTAGRGVDVYVQDTGINRKHIEFKNPTERDNFPRKGSIETLYPKSSRFGNLFFRSSPDKDDDGHGTCVSDKIIGTKYGSAKSANLFLVPTETNFKALAALLGSLTKARMVFYFAGLAAIIEHIEKRRRENKDAFPPVVNWSYGLLVDEKKHKKTLDQWRDFVRRLDKLGATMIAASGNAAHIAGREEVDEYPALFAKEFKSVIPVGSVDIHGVKSTFSQGGPLVKVHAPGRVDEHRGMPCAGKKGERDWNVDPKNEGTSYSTGTISGIAAVKIGSDPGVRTGNTGEKVAAWLYRWAYIREGGDVPSVWNTEIPDIC</sequence>
<keyword evidence="2 7" id="KW-0645">Protease</keyword>
<dbReference type="InterPro" id="IPR050131">
    <property type="entry name" value="Peptidase_S8_subtilisin-like"/>
</dbReference>
<keyword evidence="6" id="KW-0865">Zymogen</keyword>
<dbReference type="InterPro" id="IPR000209">
    <property type="entry name" value="Peptidase_S8/S53_dom"/>
</dbReference>
<reference evidence="10" key="2">
    <citation type="journal article" date="2023" name="IMA Fungus">
        <title>Comparative genomic study of the Penicillium genus elucidates a diverse pangenome and 15 lateral gene transfer events.</title>
        <authorList>
            <person name="Petersen C."/>
            <person name="Sorensen T."/>
            <person name="Nielsen M.R."/>
            <person name="Sondergaard T.E."/>
            <person name="Sorensen J.L."/>
            <person name="Fitzpatrick D.A."/>
            <person name="Frisvad J.C."/>
            <person name="Nielsen K.L."/>
        </authorList>
    </citation>
    <scope>NUCLEOTIDE SEQUENCE</scope>
    <source>
        <strain evidence="10">IBT 34128</strain>
    </source>
</reference>
<feature type="active site" description="Charge relay system" evidence="7">
    <location>
        <position position="224"/>
    </location>
</feature>
<dbReference type="GO" id="GO:0006508">
    <property type="term" value="P:proteolysis"/>
    <property type="evidence" value="ECO:0007669"/>
    <property type="project" value="UniProtKB-KW"/>
</dbReference>
<dbReference type="GO" id="GO:0004252">
    <property type="term" value="F:serine-type endopeptidase activity"/>
    <property type="evidence" value="ECO:0007669"/>
    <property type="project" value="UniProtKB-UniRule"/>
</dbReference>
<dbReference type="InterPro" id="IPR036852">
    <property type="entry name" value="Peptidase_S8/S53_dom_sf"/>
</dbReference>
<feature type="chain" id="PRO_5040745333" description="Peptidase S8/S53 domain-containing protein" evidence="8">
    <location>
        <begin position="22"/>
        <end position="476"/>
    </location>
</feature>
<evidence type="ECO:0000256" key="2">
    <source>
        <dbReference type="ARBA" id="ARBA00022670"/>
    </source>
</evidence>
<dbReference type="Gene3D" id="3.40.50.200">
    <property type="entry name" value="Peptidase S8/S53 domain"/>
    <property type="match status" value="1"/>
</dbReference>
<dbReference type="OrthoDB" id="4227149at2759"/>
<feature type="signal peptide" evidence="8">
    <location>
        <begin position="1"/>
        <end position="21"/>
    </location>
</feature>
<feature type="domain" description="Peptidase S8/S53" evidence="9">
    <location>
        <begin position="164"/>
        <end position="450"/>
    </location>
</feature>
<dbReference type="InterPro" id="IPR015500">
    <property type="entry name" value="Peptidase_S8_subtilisin-rel"/>
</dbReference>
<dbReference type="Proteomes" id="UP001141434">
    <property type="component" value="Unassembled WGS sequence"/>
</dbReference>
<dbReference type="RefSeq" id="XP_056507547.1">
    <property type="nucleotide sequence ID" value="XM_056659254.1"/>
</dbReference>
<dbReference type="EMBL" id="JAPMSZ010000011">
    <property type="protein sequence ID" value="KAJ5084150.1"/>
    <property type="molecule type" value="Genomic_DNA"/>
</dbReference>
<evidence type="ECO:0000256" key="7">
    <source>
        <dbReference type="PROSITE-ProRule" id="PRU01240"/>
    </source>
</evidence>